<reference evidence="5 8" key="3">
    <citation type="submission" date="2019-09" db="EMBL/GenBank/DDBJ databases">
        <title>Draft genome sequences of 48 bacterial type strains from the CCUG.</title>
        <authorList>
            <person name="Tunovic T."/>
            <person name="Pineiro-Iglesias B."/>
            <person name="Unosson C."/>
            <person name="Inganas E."/>
            <person name="Ohlen M."/>
            <person name="Cardew S."/>
            <person name="Jensie-Markopoulos S."/>
            <person name="Salva-Serra F."/>
            <person name="Jaen-Luchoro D."/>
            <person name="Karlsson R."/>
            <person name="Svensson-Stadler L."/>
            <person name="Chun J."/>
            <person name="Moore E."/>
        </authorList>
    </citation>
    <scope>NUCLEOTIDE SEQUENCE [LARGE SCALE GENOMIC DNA]</scope>
    <source>
        <strain evidence="5 8">CCUG 51522</strain>
    </source>
</reference>
<dbReference type="CDD" id="cd01104">
    <property type="entry name" value="HTH_MlrA-CarA"/>
    <property type="match status" value="1"/>
</dbReference>
<proteinExistence type="predicted"/>
<dbReference type="Proteomes" id="UP000182814">
    <property type="component" value="Chromosome I"/>
</dbReference>
<organism evidence="6 7">
    <name type="scientific">Pseudomonas lini</name>
    <dbReference type="NCBI Taxonomy" id="163011"/>
    <lineage>
        <taxon>Bacteria</taxon>
        <taxon>Pseudomonadati</taxon>
        <taxon>Pseudomonadota</taxon>
        <taxon>Gammaproteobacteria</taxon>
        <taxon>Pseudomonadales</taxon>
        <taxon>Pseudomonadaceae</taxon>
        <taxon>Pseudomonas</taxon>
    </lineage>
</organism>
<feature type="domain" description="HTH merR-type" evidence="4">
    <location>
        <begin position="25"/>
        <end position="94"/>
    </location>
</feature>
<reference evidence="7" key="1">
    <citation type="submission" date="2016-10" db="EMBL/GenBank/DDBJ databases">
        <authorList>
            <person name="Varghese N."/>
            <person name="Submissions S."/>
        </authorList>
    </citation>
    <scope>NUCLEOTIDE SEQUENCE [LARGE SCALE GENOMIC DNA]</scope>
    <source>
        <strain evidence="7">BS3782</strain>
    </source>
</reference>
<name>A0A0J6H1X9_9PSED</name>
<dbReference type="Gene3D" id="1.10.1240.10">
    <property type="entry name" value="Methionine synthase domain"/>
    <property type="match status" value="1"/>
</dbReference>
<evidence type="ECO:0000313" key="7">
    <source>
        <dbReference type="Proteomes" id="UP000182814"/>
    </source>
</evidence>
<dbReference type="Pfam" id="PF02607">
    <property type="entry name" value="B12-binding_2"/>
    <property type="match status" value="1"/>
</dbReference>
<sequence>MKNPPDTRASEDLGSDFKKALDAGWLPIREVARQTGVNAVTLRAWERRYGLIVPQRTPKGHRLFCAEHVQRILTILTWLNRGVAVSQVKQLLDTPQGLTDPIGNDWLVLRQTLLQAVTQLAERTLDDTVNQAMALYPPRTLCERLLMPLLAELEQRWQGQFGAQMERVFVYSWLRSKFGARIYHNNRQLRTAPLLLINHSDLPLEPYLWLTAWLISSVDCPVEVFDWPLPAGELALAVDHLQARGVLLYSSKAMNLSHLMKLLSGVSCPKMIAGSTVRIHHTELSAKTTAIADLSLAEDPLSAHQGLIQRGLI</sequence>
<dbReference type="PANTHER" id="PTHR30204:SF67">
    <property type="entry name" value="HTH-TYPE TRANSCRIPTIONAL REGULATOR MLRA-RELATED"/>
    <property type="match status" value="1"/>
</dbReference>
<dbReference type="GO" id="GO:0003677">
    <property type="term" value="F:DNA binding"/>
    <property type="evidence" value="ECO:0007669"/>
    <property type="project" value="UniProtKB-KW"/>
</dbReference>
<evidence type="ECO:0000256" key="1">
    <source>
        <dbReference type="ARBA" id="ARBA00023015"/>
    </source>
</evidence>
<dbReference type="PATRIC" id="fig|163011.3.peg.772"/>
<dbReference type="GO" id="GO:0003700">
    <property type="term" value="F:DNA-binding transcription factor activity"/>
    <property type="evidence" value="ECO:0007669"/>
    <property type="project" value="InterPro"/>
</dbReference>
<evidence type="ECO:0000256" key="2">
    <source>
        <dbReference type="ARBA" id="ARBA00023125"/>
    </source>
</evidence>
<dbReference type="EMBL" id="LT629746">
    <property type="protein sequence ID" value="SDS69749.1"/>
    <property type="molecule type" value="Genomic_DNA"/>
</dbReference>
<dbReference type="Gene3D" id="1.10.1660.10">
    <property type="match status" value="1"/>
</dbReference>
<evidence type="ECO:0000313" key="5">
    <source>
        <dbReference type="EMBL" id="KAB0508114.1"/>
    </source>
</evidence>
<keyword evidence="1" id="KW-0805">Transcription regulation</keyword>
<dbReference type="EMBL" id="VZPO01000001">
    <property type="protein sequence ID" value="KAB0508114.1"/>
    <property type="molecule type" value="Genomic_DNA"/>
</dbReference>
<gene>
    <name evidence="5" type="ORF">F7R14_00205</name>
    <name evidence="6" type="ORF">SAMN04490191_2073</name>
</gene>
<evidence type="ECO:0000256" key="3">
    <source>
        <dbReference type="ARBA" id="ARBA00023163"/>
    </source>
</evidence>
<dbReference type="InterPro" id="IPR047057">
    <property type="entry name" value="MerR_fam"/>
</dbReference>
<dbReference type="InterPro" id="IPR009061">
    <property type="entry name" value="DNA-bd_dom_put_sf"/>
</dbReference>
<dbReference type="InterPro" id="IPR000551">
    <property type="entry name" value="MerR-type_HTH_dom"/>
</dbReference>
<dbReference type="Pfam" id="PF13411">
    <property type="entry name" value="MerR_1"/>
    <property type="match status" value="1"/>
</dbReference>
<evidence type="ECO:0000313" key="6">
    <source>
        <dbReference type="EMBL" id="SDS69749.1"/>
    </source>
</evidence>
<protein>
    <submittedName>
        <fullName evidence="6">DNA-binding transcriptional regulator, MerR family</fullName>
    </submittedName>
    <submittedName>
        <fullName evidence="5">MerR family transcriptional regulator</fullName>
    </submittedName>
</protein>
<dbReference type="InterPro" id="IPR003759">
    <property type="entry name" value="Cbl-bd_cap"/>
</dbReference>
<keyword evidence="3" id="KW-0804">Transcription</keyword>
<dbReference type="RefSeq" id="WP_038981585.1">
    <property type="nucleotide sequence ID" value="NZ_JABTYG010000028.1"/>
</dbReference>
<dbReference type="Proteomes" id="UP000434925">
    <property type="component" value="Unassembled WGS sequence"/>
</dbReference>
<accession>A0A0J6H1X9</accession>
<keyword evidence="7" id="KW-1185">Reference proteome</keyword>
<evidence type="ECO:0000259" key="4">
    <source>
        <dbReference type="PROSITE" id="PS50937"/>
    </source>
</evidence>
<dbReference type="AlphaFoldDB" id="A0A0J6H1X9"/>
<dbReference type="SUPFAM" id="SSF46955">
    <property type="entry name" value="Putative DNA-binding domain"/>
    <property type="match status" value="1"/>
</dbReference>
<evidence type="ECO:0000313" key="8">
    <source>
        <dbReference type="Proteomes" id="UP000434925"/>
    </source>
</evidence>
<reference evidence="6" key="2">
    <citation type="submission" date="2016-10" db="EMBL/GenBank/DDBJ databases">
        <authorList>
            <person name="de Groot N.N."/>
        </authorList>
    </citation>
    <scope>NUCLEOTIDE SEQUENCE [LARGE SCALE GENOMIC DNA]</scope>
    <source>
        <strain evidence="6">BS3782</strain>
    </source>
</reference>
<dbReference type="InterPro" id="IPR036594">
    <property type="entry name" value="Meth_synthase_dom"/>
</dbReference>
<dbReference type="PROSITE" id="PS50937">
    <property type="entry name" value="HTH_MERR_2"/>
    <property type="match status" value="1"/>
</dbReference>
<keyword evidence="2 6" id="KW-0238">DNA-binding</keyword>
<dbReference type="SMART" id="SM00422">
    <property type="entry name" value="HTH_MERR"/>
    <property type="match status" value="1"/>
</dbReference>
<dbReference type="PANTHER" id="PTHR30204">
    <property type="entry name" value="REDOX-CYCLING DRUG-SENSING TRANSCRIPTIONAL ACTIVATOR SOXR"/>
    <property type="match status" value="1"/>
</dbReference>